<comment type="caution">
    <text evidence="1">The sequence shown here is derived from an EMBL/GenBank/DDBJ whole genome shotgun (WGS) entry which is preliminary data.</text>
</comment>
<accession>A0A559SLB1</accession>
<evidence type="ECO:0000313" key="2">
    <source>
        <dbReference type="Proteomes" id="UP000319824"/>
    </source>
</evidence>
<sequence>MPTDDLQPRGDTSRPTSLTLSELIDSGYSQYFAVQLNLDSQIDDPDFFVFDEEDRRRWGDTVMFRDREIALGDDVSPITGYASRWISPLFRLICVEPASARIANYNRDDLLAFCRSSCP</sequence>
<gene>
    <name evidence="1" type="ORF">BCL32_3266</name>
</gene>
<dbReference type="AlphaFoldDB" id="A0A559SLB1"/>
<proteinExistence type="predicted"/>
<evidence type="ECO:0000313" key="1">
    <source>
        <dbReference type="EMBL" id="TVZ63145.1"/>
    </source>
</evidence>
<reference evidence="1 2" key="1">
    <citation type="submission" date="2019-06" db="EMBL/GenBank/DDBJ databases">
        <title>Pac Bio to generate improved reference genome sequences for organisms with transposon mutant libraries (support for FEBA project).</title>
        <authorList>
            <person name="Blow M."/>
        </authorList>
    </citation>
    <scope>NUCLEOTIDE SEQUENCE [LARGE SCALE GENOMIC DNA]</scope>
    <source>
        <strain evidence="1 2">USDA 1844</strain>
    </source>
</reference>
<name>A0A559SLB1_9HYPH</name>
<dbReference type="Proteomes" id="UP000319824">
    <property type="component" value="Unassembled WGS sequence"/>
</dbReference>
<dbReference type="EMBL" id="VISO01000003">
    <property type="protein sequence ID" value="TVZ63145.1"/>
    <property type="molecule type" value="Genomic_DNA"/>
</dbReference>
<organism evidence="1 2">
    <name type="scientific">Rhizobium mongolense USDA 1844</name>
    <dbReference type="NCBI Taxonomy" id="1079460"/>
    <lineage>
        <taxon>Bacteria</taxon>
        <taxon>Pseudomonadati</taxon>
        <taxon>Pseudomonadota</taxon>
        <taxon>Alphaproteobacteria</taxon>
        <taxon>Hyphomicrobiales</taxon>
        <taxon>Rhizobiaceae</taxon>
        <taxon>Rhizobium/Agrobacterium group</taxon>
        <taxon>Rhizobium</taxon>
    </lineage>
</organism>
<protein>
    <submittedName>
        <fullName evidence="1">Uncharacterized protein</fullName>
    </submittedName>
</protein>
<dbReference type="RefSeq" id="WP_022714106.1">
    <property type="nucleotide sequence ID" value="NZ_ATTQ01000004.1"/>
</dbReference>